<evidence type="ECO:0008006" key="5">
    <source>
        <dbReference type="Google" id="ProtNLM"/>
    </source>
</evidence>
<dbReference type="STRING" id="1648404.CP97_03880"/>
<keyword evidence="2" id="KW-0732">Signal</keyword>
<feature type="compositionally biased region" description="Basic and acidic residues" evidence="1">
    <location>
        <begin position="76"/>
        <end position="85"/>
    </location>
</feature>
<organism evidence="3 4">
    <name type="scientific">Aurantiacibacter atlanticus</name>
    <dbReference type="NCBI Taxonomy" id="1648404"/>
    <lineage>
        <taxon>Bacteria</taxon>
        <taxon>Pseudomonadati</taxon>
        <taxon>Pseudomonadota</taxon>
        <taxon>Alphaproteobacteria</taxon>
        <taxon>Sphingomonadales</taxon>
        <taxon>Erythrobacteraceae</taxon>
        <taxon>Aurantiacibacter</taxon>
    </lineage>
</organism>
<name>A0A0H4VJH7_9SPHN</name>
<gene>
    <name evidence="3" type="ORF">CP97_03880</name>
</gene>
<dbReference type="EMBL" id="CP011310">
    <property type="protein sequence ID" value="AKQ43139.2"/>
    <property type="molecule type" value="Genomic_DNA"/>
</dbReference>
<reference evidence="3 4" key="1">
    <citation type="journal article" date="2015" name="Int. J. Syst. Evol. Microbiol.">
        <title>Erythrobacter atlanticus sp. nov., a bacterium from ocean sediment able to degrade polycyclic aromatic hydrocarbons.</title>
        <authorList>
            <person name="Zhuang L."/>
            <person name="Liu Y."/>
            <person name="Wang L."/>
            <person name="Wang W."/>
            <person name="Shao Z."/>
        </authorList>
    </citation>
    <scope>NUCLEOTIDE SEQUENCE [LARGE SCALE GENOMIC DNA]</scope>
    <source>
        <strain evidence="4">s21-N3</strain>
    </source>
</reference>
<accession>A0A0H4VJH7</accession>
<sequence length="96" mass="9755">MNIKAAITAAALASTLAACAGTHGVKSGMYDPEAFGEANRQTFAAMVVNPDPVYAAPMVTSAAQVAAAVQRYRDRQVVQPQREDTTSIGSGGGGGI</sequence>
<dbReference type="KEGG" id="ery:CP97_03880"/>
<dbReference type="Proteomes" id="UP000059113">
    <property type="component" value="Chromosome"/>
</dbReference>
<evidence type="ECO:0000313" key="3">
    <source>
        <dbReference type="EMBL" id="AKQ43139.2"/>
    </source>
</evidence>
<evidence type="ECO:0000256" key="2">
    <source>
        <dbReference type="SAM" id="SignalP"/>
    </source>
</evidence>
<feature type="signal peptide" evidence="2">
    <location>
        <begin position="1"/>
        <end position="20"/>
    </location>
</feature>
<evidence type="ECO:0000313" key="4">
    <source>
        <dbReference type="Proteomes" id="UP000059113"/>
    </source>
</evidence>
<dbReference type="AlphaFoldDB" id="A0A0H4VJH7"/>
<feature type="region of interest" description="Disordered" evidence="1">
    <location>
        <begin position="76"/>
        <end position="96"/>
    </location>
</feature>
<keyword evidence="4" id="KW-1185">Reference proteome</keyword>
<protein>
    <recommendedName>
        <fullName evidence="5">Lipoprotein</fullName>
    </recommendedName>
</protein>
<dbReference type="PROSITE" id="PS51257">
    <property type="entry name" value="PROKAR_LIPOPROTEIN"/>
    <property type="match status" value="1"/>
</dbReference>
<proteinExistence type="predicted"/>
<evidence type="ECO:0000256" key="1">
    <source>
        <dbReference type="SAM" id="MobiDB-lite"/>
    </source>
</evidence>
<dbReference type="RefSeq" id="WP_048884869.1">
    <property type="nucleotide sequence ID" value="NZ_CP011310.1"/>
</dbReference>
<reference evidence="4" key="2">
    <citation type="submission" date="2015-04" db="EMBL/GenBank/DDBJ databases">
        <title>The complete genome sequence of Erythrobacter sp. s21-N3.</title>
        <authorList>
            <person name="Zhuang L."/>
            <person name="Liu Y."/>
            <person name="Shao Z."/>
        </authorList>
    </citation>
    <scope>NUCLEOTIDE SEQUENCE [LARGE SCALE GENOMIC DNA]</scope>
    <source>
        <strain evidence="4">s21-N3</strain>
    </source>
</reference>
<feature type="chain" id="PRO_5007772116" description="Lipoprotein" evidence="2">
    <location>
        <begin position="21"/>
        <end position="96"/>
    </location>
</feature>